<evidence type="ECO:0000256" key="2">
    <source>
        <dbReference type="SAM" id="SignalP"/>
    </source>
</evidence>
<feature type="compositionally biased region" description="Basic and acidic residues" evidence="1">
    <location>
        <begin position="256"/>
        <end position="265"/>
    </location>
</feature>
<feature type="signal peptide" evidence="2">
    <location>
        <begin position="1"/>
        <end position="22"/>
    </location>
</feature>
<dbReference type="Proteomes" id="UP000075809">
    <property type="component" value="Unassembled WGS sequence"/>
</dbReference>
<dbReference type="EMBL" id="KQ982944">
    <property type="protein sequence ID" value="KYQ48936.1"/>
    <property type="molecule type" value="Genomic_DNA"/>
</dbReference>
<evidence type="ECO:0000256" key="1">
    <source>
        <dbReference type="SAM" id="MobiDB-lite"/>
    </source>
</evidence>
<feature type="compositionally biased region" description="Polar residues" evidence="1">
    <location>
        <begin position="270"/>
        <end position="284"/>
    </location>
</feature>
<feature type="chain" id="PRO_5007591288" evidence="2">
    <location>
        <begin position="23"/>
        <end position="456"/>
    </location>
</feature>
<name>A0A151WM60_9HYME</name>
<reference evidence="3 4" key="1">
    <citation type="submission" date="2015-09" db="EMBL/GenBank/DDBJ databases">
        <title>Trachymyrmex zeteki WGS genome.</title>
        <authorList>
            <person name="Nygaard S."/>
            <person name="Hu H."/>
            <person name="Boomsma J."/>
            <person name="Zhang G."/>
        </authorList>
    </citation>
    <scope>NUCLEOTIDE SEQUENCE [LARGE SCALE GENOMIC DNA]</scope>
    <source>
        <strain evidence="3">Tzet28-1</strain>
        <tissue evidence="3">Whole body</tissue>
    </source>
</reference>
<feature type="region of interest" description="Disordered" evidence="1">
    <location>
        <begin position="250"/>
        <end position="293"/>
    </location>
</feature>
<proteinExistence type="predicted"/>
<feature type="region of interest" description="Disordered" evidence="1">
    <location>
        <begin position="151"/>
        <end position="194"/>
    </location>
</feature>
<organism evidence="3 4">
    <name type="scientific">Mycetomoellerius zeteki</name>
    <dbReference type="NCBI Taxonomy" id="64791"/>
    <lineage>
        <taxon>Eukaryota</taxon>
        <taxon>Metazoa</taxon>
        <taxon>Ecdysozoa</taxon>
        <taxon>Arthropoda</taxon>
        <taxon>Hexapoda</taxon>
        <taxon>Insecta</taxon>
        <taxon>Pterygota</taxon>
        <taxon>Neoptera</taxon>
        <taxon>Endopterygota</taxon>
        <taxon>Hymenoptera</taxon>
        <taxon>Apocrita</taxon>
        <taxon>Aculeata</taxon>
        <taxon>Formicoidea</taxon>
        <taxon>Formicidae</taxon>
        <taxon>Myrmicinae</taxon>
        <taxon>Mycetomoellerius</taxon>
    </lineage>
</organism>
<keyword evidence="4" id="KW-1185">Reference proteome</keyword>
<dbReference type="AlphaFoldDB" id="A0A151WM60"/>
<keyword evidence="2" id="KW-0732">Signal</keyword>
<protein>
    <submittedName>
        <fullName evidence="3">Uncharacterized protein</fullName>
    </submittedName>
</protein>
<feature type="compositionally biased region" description="Polar residues" evidence="1">
    <location>
        <begin position="159"/>
        <end position="169"/>
    </location>
</feature>
<sequence length="456" mass="52113">MSPTIPILSALLLSLILGSTEGGQWMESVSLLRQTLQYWRKIYKTYIDEVTLGYCWTDYLLKISNEWPTNLPTPTFVATEVLSNISFTEVTQFNKIHPREKHSQIVPNNYTEWNGKIDENERIARMIDSHIKRRRRAVSMPELLRDERETLQDGHEFSSRGTSSHAVNPTPNPRDDDKVDSGSTDLGEEDSRRKVLRSLTSHRDSFVEDAFASRSFSLKVAREGSSGDQRFPFRRYLPSRKRNSRVVETLSDPWMQEDHRVKGDPAGRQASLNNDGSSSALSRSQFRRVNADTKRSRMSVVKLMDSEGNLSSDLTINSTMSRRKPEELSRDLLLSPHGGSAIAERSLFEFRGSGGDALKGNNVFSSSNIERFNRTYENSTSQLIQHSKPIVSQKQPQLFDLWPVISSIRSFIVDVFGTLGMFVYIGRHIINIIQTNVILVCTREYVWTKIIKWIDD</sequence>
<accession>A0A151WM60</accession>
<gene>
    <name evidence="3" type="ORF">ALC60_11991</name>
</gene>
<evidence type="ECO:0000313" key="3">
    <source>
        <dbReference type="EMBL" id="KYQ48936.1"/>
    </source>
</evidence>
<evidence type="ECO:0000313" key="4">
    <source>
        <dbReference type="Proteomes" id="UP000075809"/>
    </source>
</evidence>